<accession>A0ABP4E2L0</accession>
<keyword evidence="2" id="KW-1185">Reference proteome</keyword>
<comment type="caution">
    <text evidence="1">The sequence shown here is derived from an EMBL/GenBank/DDBJ whole genome shotgun (WGS) entry which is preliminary data.</text>
</comment>
<organism evidence="1 2">
    <name type="scientific">Kitasatospora arboriphila</name>
    <dbReference type="NCBI Taxonomy" id="258052"/>
    <lineage>
        <taxon>Bacteria</taxon>
        <taxon>Bacillati</taxon>
        <taxon>Actinomycetota</taxon>
        <taxon>Actinomycetes</taxon>
        <taxon>Kitasatosporales</taxon>
        <taxon>Streptomycetaceae</taxon>
        <taxon>Kitasatospora</taxon>
    </lineage>
</organism>
<dbReference type="Proteomes" id="UP001499987">
    <property type="component" value="Unassembled WGS sequence"/>
</dbReference>
<dbReference type="EMBL" id="BAAALD010000032">
    <property type="protein sequence ID" value="GAA1089452.1"/>
    <property type="molecule type" value="Genomic_DNA"/>
</dbReference>
<sequence>MTGVQGGRAPIVTRFGAVPTVPGPRTPDDAGRSVLAEARRCGLRAVDWLDGLTATRPDTEAGSALRALAEAVAVVLVGFEEVLPGLDGERMTALGRLLDVHTSPEGSLIAHRRGGRLTPEELTAVAALVAVVRGAAGCARDRRPQDLPPALELIDHILTSAGAP</sequence>
<gene>
    <name evidence="1" type="ORF">GCM10009663_36510</name>
</gene>
<evidence type="ECO:0000313" key="1">
    <source>
        <dbReference type="EMBL" id="GAA1089452.1"/>
    </source>
</evidence>
<proteinExistence type="predicted"/>
<name>A0ABP4E2L0_9ACTN</name>
<evidence type="ECO:0000313" key="2">
    <source>
        <dbReference type="Proteomes" id="UP001499987"/>
    </source>
</evidence>
<reference evidence="2" key="1">
    <citation type="journal article" date="2019" name="Int. J. Syst. Evol. Microbiol.">
        <title>The Global Catalogue of Microorganisms (GCM) 10K type strain sequencing project: providing services to taxonomists for standard genome sequencing and annotation.</title>
        <authorList>
            <consortium name="The Broad Institute Genomics Platform"/>
            <consortium name="The Broad Institute Genome Sequencing Center for Infectious Disease"/>
            <person name="Wu L."/>
            <person name="Ma J."/>
        </authorList>
    </citation>
    <scope>NUCLEOTIDE SEQUENCE [LARGE SCALE GENOMIC DNA]</scope>
    <source>
        <strain evidence="2">JCM 13002</strain>
    </source>
</reference>
<protein>
    <recommendedName>
        <fullName evidence="3">TetR family transcriptional regulator</fullName>
    </recommendedName>
</protein>
<dbReference type="RefSeq" id="WP_344624684.1">
    <property type="nucleotide sequence ID" value="NZ_BAAALD010000032.1"/>
</dbReference>
<evidence type="ECO:0008006" key="3">
    <source>
        <dbReference type="Google" id="ProtNLM"/>
    </source>
</evidence>